<protein>
    <submittedName>
        <fullName evidence="1">Uncharacterized protein</fullName>
    </submittedName>
</protein>
<name>A0AA39SHV2_ACESA</name>
<proteinExistence type="predicted"/>
<organism evidence="1 2">
    <name type="scientific">Acer saccharum</name>
    <name type="common">Sugar maple</name>
    <dbReference type="NCBI Taxonomy" id="4024"/>
    <lineage>
        <taxon>Eukaryota</taxon>
        <taxon>Viridiplantae</taxon>
        <taxon>Streptophyta</taxon>
        <taxon>Embryophyta</taxon>
        <taxon>Tracheophyta</taxon>
        <taxon>Spermatophyta</taxon>
        <taxon>Magnoliopsida</taxon>
        <taxon>eudicotyledons</taxon>
        <taxon>Gunneridae</taxon>
        <taxon>Pentapetalae</taxon>
        <taxon>rosids</taxon>
        <taxon>malvids</taxon>
        <taxon>Sapindales</taxon>
        <taxon>Sapindaceae</taxon>
        <taxon>Hippocastanoideae</taxon>
        <taxon>Acereae</taxon>
        <taxon>Acer</taxon>
    </lineage>
</organism>
<accession>A0AA39SHV2</accession>
<dbReference type="InterPro" id="IPR011009">
    <property type="entry name" value="Kinase-like_dom_sf"/>
</dbReference>
<dbReference type="PANTHER" id="PTHR36328">
    <property type="entry name" value="TRANSMEMBRANE PROTEIN"/>
    <property type="match status" value="1"/>
</dbReference>
<evidence type="ECO:0000313" key="1">
    <source>
        <dbReference type="EMBL" id="KAK0590330.1"/>
    </source>
</evidence>
<reference evidence="1" key="1">
    <citation type="journal article" date="2022" name="Plant J.">
        <title>Strategies of tolerance reflected in two North American maple genomes.</title>
        <authorList>
            <person name="McEvoy S.L."/>
            <person name="Sezen U.U."/>
            <person name="Trouern-Trend A."/>
            <person name="McMahon S.M."/>
            <person name="Schaberg P.G."/>
            <person name="Yang J."/>
            <person name="Wegrzyn J.L."/>
            <person name="Swenson N.G."/>
        </authorList>
    </citation>
    <scope>NUCLEOTIDE SEQUENCE</scope>
    <source>
        <strain evidence="1">NS2018</strain>
    </source>
</reference>
<keyword evidence="2" id="KW-1185">Reference proteome</keyword>
<sequence length="181" mass="19841">MYGLVTLTVNSKNPNLPPIAMKSSRLEDSHSLEKEKRILDDLHGSPRILMSLGNNVSFDGQLGGWTYNLLLDYVPEGPLFDLIKNCGSCLQEREVQDYTRMILKASIKAMAAGNSARTVLVSLLIFAMVFSPMLLPCEAARFTDVHGINGVKRKKTPPTVYCLDCVCCEPAPPGQCCKCGC</sequence>
<reference evidence="1" key="2">
    <citation type="submission" date="2023-06" db="EMBL/GenBank/DDBJ databases">
        <authorList>
            <person name="Swenson N.G."/>
            <person name="Wegrzyn J.L."/>
            <person name="Mcevoy S.L."/>
        </authorList>
    </citation>
    <scope>NUCLEOTIDE SEQUENCE</scope>
    <source>
        <strain evidence="1">NS2018</strain>
        <tissue evidence="1">Leaf</tissue>
    </source>
</reference>
<evidence type="ECO:0000313" key="2">
    <source>
        <dbReference type="Proteomes" id="UP001168877"/>
    </source>
</evidence>
<dbReference type="EMBL" id="JAUESC010000381">
    <property type="protein sequence ID" value="KAK0590330.1"/>
    <property type="molecule type" value="Genomic_DNA"/>
</dbReference>
<comment type="caution">
    <text evidence="1">The sequence shown here is derived from an EMBL/GenBank/DDBJ whole genome shotgun (WGS) entry which is preliminary data.</text>
</comment>
<gene>
    <name evidence="1" type="ORF">LWI29_025478</name>
</gene>
<dbReference type="Proteomes" id="UP001168877">
    <property type="component" value="Unassembled WGS sequence"/>
</dbReference>
<dbReference type="Gene3D" id="1.10.510.10">
    <property type="entry name" value="Transferase(Phosphotransferase) domain 1"/>
    <property type="match status" value="1"/>
</dbReference>
<dbReference type="SUPFAM" id="SSF56112">
    <property type="entry name" value="Protein kinase-like (PK-like)"/>
    <property type="match status" value="1"/>
</dbReference>
<dbReference type="PANTHER" id="PTHR36328:SF7">
    <property type="entry name" value="TRANSMEMBRANE PROTEIN"/>
    <property type="match status" value="1"/>
</dbReference>
<dbReference type="AlphaFoldDB" id="A0AA39SHV2"/>